<feature type="transmembrane region" description="Helical" evidence="1">
    <location>
        <begin position="137"/>
        <end position="156"/>
    </location>
</feature>
<proteinExistence type="predicted"/>
<dbReference type="AlphaFoldDB" id="A0A6C0AEW1"/>
<feature type="transmembrane region" description="Helical" evidence="1">
    <location>
        <begin position="68"/>
        <end position="87"/>
    </location>
</feature>
<feature type="transmembrane region" description="Helical" evidence="1">
    <location>
        <begin position="38"/>
        <end position="56"/>
    </location>
</feature>
<name>A0A6C0AEW1_9ZZZZ</name>
<keyword evidence="1" id="KW-0812">Transmembrane</keyword>
<dbReference type="EMBL" id="MN740596">
    <property type="protein sequence ID" value="QHS78317.1"/>
    <property type="molecule type" value="Genomic_DNA"/>
</dbReference>
<organism evidence="2">
    <name type="scientific">viral metagenome</name>
    <dbReference type="NCBI Taxonomy" id="1070528"/>
    <lineage>
        <taxon>unclassified sequences</taxon>
        <taxon>metagenomes</taxon>
        <taxon>organismal metagenomes</taxon>
    </lineage>
</organism>
<reference evidence="2" key="1">
    <citation type="journal article" date="2020" name="Nature">
        <title>Giant virus diversity and host interactions through global metagenomics.</title>
        <authorList>
            <person name="Schulz F."/>
            <person name="Roux S."/>
            <person name="Paez-Espino D."/>
            <person name="Jungbluth S."/>
            <person name="Walsh D.A."/>
            <person name="Denef V.J."/>
            <person name="McMahon K.D."/>
            <person name="Konstantinidis K.T."/>
            <person name="Eloe-Fadrosh E.A."/>
            <person name="Kyrpides N.C."/>
            <person name="Woyke T."/>
        </authorList>
    </citation>
    <scope>NUCLEOTIDE SEQUENCE</scope>
    <source>
        <strain evidence="2">GVMAG-S-1021933-23</strain>
    </source>
</reference>
<evidence type="ECO:0000256" key="1">
    <source>
        <dbReference type="SAM" id="Phobius"/>
    </source>
</evidence>
<feature type="transmembrane region" description="Helical" evidence="1">
    <location>
        <begin position="99"/>
        <end position="117"/>
    </location>
</feature>
<evidence type="ECO:0000313" key="2">
    <source>
        <dbReference type="EMBL" id="QHS78317.1"/>
    </source>
</evidence>
<keyword evidence="1" id="KW-1133">Transmembrane helix</keyword>
<keyword evidence="1" id="KW-0472">Membrane</keyword>
<feature type="transmembrane region" description="Helical" evidence="1">
    <location>
        <begin position="12"/>
        <end position="32"/>
    </location>
</feature>
<sequence>MNNEKLTDYQLTWIIYIYIGFIIFWIILVWFFELYNKITSIILIIPIVIFLTNLYNIESFSEETCAEIFETSFITIGIIFAIPFLTLINKESGIDVTHVTQLIILAVVLILCSYFHIFTSPEGIIIWKHFTNCFETMAITIFIYCLLTYFLVFLGYN</sequence>
<accession>A0A6C0AEW1</accession>
<protein>
    <submittedName>
        <fullName evidence="2">Uncharacterized protein</fullName>
    </submittedName>
</protein>